<dbReference type="Pfam" id="PF00571">
    <property type="entry name" value="CBS"/>
    <property type="match status" value="2"/>
</dbReference>
<evidence type="ECO:0000259" key="4">
    <source>
        <dbReference type="PROSITE" id="PS51371"/>
    </source>
</evidence>
<dbReference type="Gene3D" id="3.30.1340.30">
    <property type="match status" value="1"/>
</dbReference>
<dbReference type="PANTHER" id="PTHR43080">
    <property type="entry name" value="CBS DOMAIN-CONTAINING PROTEIN CBSX3, MITOCHONDRIAL"/>
    <property type="match status" value="1"/>
</dbReference>
<feature type="domain" description="CBS" evidence="4">
    <location>
        <begin position="1"/>
        <end position="58"/>
    </location>
</feature>
<sequence>MTPRVVSVDRATSYRTMVDLLTEHRISAVPVIDEAGHVLGVVSEADLLRKIEYAGDAEPRIFDGPRRRDERRRSRAGAAAELMSAPPVVVTADTSITAAARTMDREGVKRLPVVDERGRLIGIVTRGDLLKVHLRPDDEILADIRTGVLDRFLSEEAETVVVAVVDGVVTLTGKVDRWSSADLAARLCREVAGVVDVNSTLEYSFDDSQVYGSRLGFGTM</sequence>
<dbReference type="PROSITE" id="PS51371">
    <property type="entry name" value="CBS"/>
    <property type="match status" value="2"/>
</dbReference>
<protein>
    <submittedName>
        <fullName evidence="5">CBS domain-containing protein</fullName>
    </submittedName>
</protein>
<evidence type="ECO:0000313" key="5">
    <source>
        <dbReference type="EMBL" id="MFC7272451.1"/>
    </source>
</evidence>
<gene>
    <name evidence="5" type="ORF">ACFQS1_00540</name>
</gene>
<dbReference type="Pfam" id="PF04972">
    <property type="entry name" value="BON"/>
    <property type="match status" value="1"/>
</dbReference>
<keyword evidence="6" id="KW-1185">Reference proteome</keyword>
<reference evidence="6" key="1">
    <citation type="journal article" date="2019" name="Int. J. Syst. Evol. Microbiol.">
        <title>The Global Catalogue of Microorganisms (GCM) 10K type strain sequencing project: providing services to taxonomists for standard genome sequencing and annotation.</title>
        <authorList>
            <consortium name="The Broad Institute Genomics Platform"/>
            <consortium name="The Broad Institute Genome Sequencing Center for Infectious Disease"/>
            <person name="Wu L."/>
            <person name="Ma J."/>
        </authorList>
    </citation>
    <scope>NUCLEOTIDE SEQUENCE [LARGE SCALE GENOMIC DNA]</scope>
    <source>
        <strain evidence="6">XZYJT-10</strain>
    </source>
</reference>
<dbReference type="PIRSF" id="PIRSF036990">
    <property type="entry name" value="UCP036990_CBS_BON"/>
    <property type="match status" value="1"/>
</dbReference>
<dbReference type="Proteomes" id="UP001596548">
    <property type="component" value="Unassembled WGS sequence"/>
</dbReference>
<evidence type="ECO:0000313" key="6">
    <source>
        <dbReference type="Proteomes" id="UP001596548"/>
    </source>
</evidence>
<dbReference type="Gene3D" id="3.10.580.10">
    <property type="entry name" value="CBS-domain"/>
    <property type="match status" value="1"/>
</dbReference>
<feature type="domain" description="CBS" evidence="4">
    <location>
        <begin position="83"/>
        <end position="139"/>
    </location>
</feature>
<dbReference type="InterPro" id="IPR000644">
    <property type="entry name" value="CBS_dom"/>
</dbReference>
<name>A0ABW2HHA3_9ACTN</name>
<dbReference type="InterPro" id="IPR007055">
    <property type="entry name" value="BON_dom"/>
</dbReference>
<proteinExistence type="predicted"/>
<dbReference type="PANTHER" id="PTHR43080:SF29">
    <property type="entry name" value="OS02G0818000 PROTEIN"/>
    <property type="match status" value="1"/>
</dbReference>
<evidence type="ECO:0000256" key="1">
    <source>
        <dbReference type="ARBA" id="ARBA00023122"/>
    </source>
</evidence>
<dbReference type="InterPro" id="IPR017080">
    <property type="entry name" value="UCP036990_CBS_BON"/>
</dbReference>
<dbReference type="InterPro" id="IPR046342">
    <property type="entry name" value="CBS_dom_sf"/>
</dbReference>
<evidence type="ECO:0000259" key="3">
    <source>
        <dbReference type="PROSITE" id="PS50914"/>
    </source>
</evidence>
<dbReference type="PROSITE" id="PS50914">
    <property type="entry name" value="BON"/>
    <property type="match status" value="1"/>
</dbReference>
<accession>A0ABW2HHA3</accession>
<evidence type="ECO:0000256" key="2">
    <source>
        <dbReference type="PROSITE-ProRule" id="PRU00703"/>
    </source>
</evidence>
<dbReference type="RefSeq" id="WP_378964614.1">
    <property type="nucleotide sequence ID" value="NZ_JBHTBJ010000001.1"/>
</dbReference>
<dbReference type="SUPFAM" id="SSF54631">
    <property type="entry name" value="CBS-domain pair"/>
    <property type="match status" value="1"/>
</dbReference>
<organism evidence="5 6">
    <name type="scientific">Paractinoplanes rhizophilus</name>
    <dbReference type="NCBI Taxonomy" id="1416877"/>
    <lineage>
        <taxon>Bacteria</taxon>
        <taxon>Bacillati</taxon>
        <taxon>Actinomycetota</taxon>
        <taxon>Actinomycetes</taxon>
        <taxon>Micromonosporales</taxon>
        <taxon>Micromonosporaceae</taxon>
        <taxon>Paractinoplanes</taxon>
    </lineage>
</organism>
<dbReference type="CDD" id="cd04586">
    <property type="entry name" value="CBS_pair_BON_assoc"/>
    <property type="match status" value="1"/>
</dbReference>
<comment type="caution">
    <text evidence="5">The sequence shown here is derived from an EMBL/GenBank/DDBJ whole genome shotgun (WGS) entry which is preliminary data.</text>
</comment>
<dbReference type="SMART" id="SM00116">
    <property type="entry name" value="CBS"/>
    <property type="match status" value="2"/>
</dbReference>
<dbReference type="EMBL" id="JBHTBJ010000001">
    <property type="protein sequence ID" value="MFC7272451.1"/>
    <property type="molecule type" value="Genomic_DNA"/>
</dbReference>
<dbReference type="InterPro" id="IPR051257">
    <property type="entry name" value="Diverse_CBS-Domain"/>
</dbReference>
<feature type="domain" description="BON" evidence="3">
    <location>
        <begin position="137"/>
        <end position="205"/>
    </location>
</feature>
<keyword evidence="1 2" id="KW-0129">CBS domain</keyword>